<evidence type="ECO:0000313" key="3">
    <source>
        <dbReference type="Proteomes" id="UP000008204"/>
    </source>
</evidence>
<dbReference type="AlphaFoldDB" id="B7K286"/>
<dbReference type="OrthoDB" id="396512at2"/>
<dbReference type="Gene3D" id="3.90.550.10">
    <property type="entry name" value="Spore Coat Polysaccharide Biosynthesis Protein SpsA, Chain A"/>
    <property type="match status" value="1"/>
</dbReference>
<dbReference type="EMBL" id="CP001287">
    <property type="protein sequence ID" value="ACK65222.1"/>
    <property type="molecule type" value="Genomic_DNA"/>
</dbReference>
<dbReference type="STRING" id="41431.PCC8801_1152"/>
<evidence type="ECO:0000313" key="2">
    <source>
        <dbReference type="EMBL" id="ACK65222.1"/>
    </source>
</evidence>
<keyword evidence="3" id="KW-1185">Reference proteome</keyword>
<dbReference type="SUPFAM" id="SSF53448">
    <property type="entry name" value="Nucleotide-diphospho-sugar transferases"/>
    <property type="match status" value="1"/>
</dbReference>
<dbReference type="InterPro" id="IPR001173">
    <property type="entry name" value="Glyco_trans_2-like"/>
</dbReference>
<feature type="domain" description="Glycosyltransferase 2-like" evidence="1">
    <location>
        <begin position="3"/>
        <end position="108"/>
    </location>
</feature>
<name>B7K286_RIPO1</name>
<keyword evidence="2" id="KW-0808">Transferase</keyword>
<organism evidence="2 3">
    <name type="scientific">Rippkaea orientalis (strain PCC 8801 / RF-1)</name>
    <name type="common">Cyanothece sp. (strain PCC 8801)</name>
    <dbReference type="NCBI Taxonomy" id="41431"/>
    <lineage>
        <taxon>Bacteria</taxon>
        <taxon>Bacillati</taxon>
        <taxon>Cyanobacteriota</taxon>
        <taxon>Cyanophyceae</taxon>
        <taxon>Oscillatoriophycideae</taxon>
        <taxon>Chroococcales</taxon>
        <taxon>Aphanothecaceae</taxon>
        <taxon>Rippkaea</taxon>
        <taxon>Rippkaea orientalis</taxon>
    </lineage>
</organism>
<accession>B7K286</accession>
<proteinExistence type="predicted"/>
<dbReference type="eggNOG" id="COG0463">
    <property type="taxonomic scope" value="Bacteria"/>
</dbReference>
<dbReference type="CAZy" id="GT2">
    <property type="family name" value="Glycosyltransferase Family 2"/>
</dbReference>
<dbReference type="HOGENOM" id="CLU_025996_21_0_3"/>
<dbReference type="InterPro" id="IPR029044">
    <property type="entry name" value="Nucleotide-diphossugar_trans"/>
</dbReference>
<protein>
    <submittedName>
        <fullName evidence="2">Glycosyl transferase family 2</fullName>
    </submittedName>
</protein>
<evidence type="ECO:0000259" key="1">
    <source>
        <dbReference type="Pfam" id="PF00535"/>
    </source>
</evidence>
<dbReference type="PANTHER" id="PTHR22916">
    <property type="entry name" value="GLYCOSYLTRANSFERASE"/>
    <property type="match status" value="1"/>
</dbReference>
<sequence length="269" mass="31266">MISIITPVYNGEKFIESCIKVVLEQNCTDIEHIIIDGGSKDSTVEIIKQYAAKYSHIRWISEQDQGQSDALNKGIIMAKGEILGLLNVDDFYEPNVLNKVSKMFSTLPQPTLVVANCNIWDNEGNLKQINKPNKLKITDLLLGWTFAPPPVNPSAYFYHKSLHDKIGLYDINEHYAMDIDFLLRAVQAAHVKYIDEIWGNFRYLENTKSYQDFQRNQAIDRYNRMLDTYRKKLSATLQIYLAILVRIKYFWRHPQDLIPSITKRITFNK</sequence>
<dbReference type="PANTHER" id="PTHR22916:SF65">
    <property type="entry name" value="SLR1065 PROTEIN"/>
    <property type="match status" value="1"/>
</dbReference>
<dbReference type="KEGG" id="cyp:PCC8801_1152"/>
<dbReference type="RefSeq" id="WP_012594496.1">
    <property type="nucleotide sequence ID" value="NC_011726.1"/>
</dbReference>
<dbReference type="CDD" id="cd06433">
    <property type="entry name" value="GT_2_WfgS_like"/>
    <property type="match status" value="1"/>
</dbReference>
<gene>
    <name evidence="2" type="ordered locus">PCC8801_1152</name>
</gene>
<dbReference type="GO" id="GO:0016740">
    <property type="term" value="F:transferase activity"/>
    <property type="evidence" value="ECO:0007669"/>
    <property type="project" value="UniProtKB-KW"/>
</dbReference>
<dbReference type="Proteomes" id="UP000008204">
    <property type="component" value="Chromosome"/>
</dbReference>
<reference evidence="3" key="1">
    <citation type="journal article" date="2011" name="MBio">
        <title>Novel metabolic attributes of the genus Cyanothece, comprising a group of unicellular nitrogen-fixing Cyanobacteria.</title>
        <authorList>
            <person name="Bandyopadhyay A."/>
            <person name="Elvitigala T."/>
            <person name="Welsh E."/>
            <person name="Stockel J."/>
            <person name="Liberton M."/>
            <person name="Min H."/>
            <person name="Sherman L.A."/>
            <person name="Pakrasi H.B."/>
        </authorList>
    </citation>
    <scope>NUCLEOTIDE SEQUENCE [LARGE SCALE GENOMIC DNA]</scope>
    <source>
        <strain evidence="3">PCC 8801</strain>
    </source>
</reference>
<dbReference type="Pfam" id="PF00535">
    <property type="entry name" value="Glycos_transf_2"/>
    <property type="match status" value="1"/>
</dbReference>